<dbReference type="Proteomes" id="UP000193100">
    <property type="component" value="Chromosome"/>
</dbReference>
<sequence length="174" mass="18972">MPGIRLSQNAAGHQQLWKMVVAGMALAIMAGCQEDSGASRAASSQANEASEQRLGDAVSSIRDTLGQPEPVQEETSNTGVPADEESITPPTLRWDAPLTREDGSRLYASDISGYRIYYRLRHRDSFEVISLSGDEDTRYQLEDFPPGAYEFSITALDDSGLESKRSDAVTVDLI</sequence>
<feature type="compositionally biased region" description="Low complexity" evidence="1">
    <location>
        <begin position="39"/>
        <end position="49"/>
    </location>
</feature>
<evidence type="ECO:0000313" key="4">
    <source>
        <dbReference type="Proteomes" id="UP000193100"/>
    </source>
</evidence>
<dbReference type="SUPFAM" id="SSF49265">
    <property type="entry name" value="Fibronectin type III"/>
    <property type="match status" value="1"/>
</dbReference>
<feature type="domain" description="Fibronectin type-III" evidence="2">
    <location>
        <begin position="67"/>
        <end position="174"/>
    </location>
</feature>
<evidence type="ECO:0000313" key="3">
    <source>
        <dbReference type="EMBL" id="ARM85647.1"/>
    </source>
</evidence>
<dbReference type="CDD" id="cd00063">
    <property type="entry name" value="FN3"/>
    <property type="match status" value="1"/>
</dbReference>
<organism evidence="3 4">
    <name type="scientific">Marinobacter salarius</name>
    <dbReference type="NCBI Taxonomy" id="1420917"/>
    <lineage>
        <taxon>Bacteria</taxon>
        <taxon>Pseudomonadati</taxon>
        <taxon>Pseudomonadota</taxon>
        <taxon>Gammaproteobacteria</taxon>
        <taxon>Pseudomonadales</taxon>
        <taxon>Marinobacteraceae</taxon>
        <taxon>Marinobacter</taxon>
    </lineage>
</organism>
<reference evidence="3 4" key="1">
    <citation type="submission" date="2017-04" db="EMBL/GenBank/DDBJ databases">
        <title>Genome Sequence of Marinobacter salarius strain SMR5 Isolated from a culture of the Diatom Skeletonema marinoi.</title>
        <authorList>
            <person name="Topel M."/>
            <person name="Pinder M.I.M."/>
            <person name="Johansson O.N."/>
            <person name="Kourtchenko O."/>
            <person name="Godhe A."/>
            <person name="Clarke A.K."/>
        </authorList>
    </citation>
    <scope>NUCLEOTIDE SEQUENCE [LARGE SCALE GENOMIC DNA]</scope>
    <source>
        <strain evidence="3 4">SMR5</strain>
    </source>
</reference>
<dbReference type="EMBL" id="CP020931">
    <property type="protein sequence ID" value="ARM85647.1"/>
    <property type="molecule type" value="Genomic_DNA"/>
</dbReference>
<proteinExistence type="predicted"/>
<dbReference type="STRING" id="1420917.AU15_03610"/>
<dbReference type="PROSITE" id="PS50853">
    <property type="entry name" value="FN3"/>
    <property type="match status" value="1"/>
</dbReference>
<dbReference type="PROSITE" id="PS51257">
    <property type="entry name" value="PROKAR_LIPOPROTEIN"/>
    <property type="match status" value="1"/>
</dbReference>
<evidence type="ECO:0000256" key="1">
    <source>
        <dbReference type="SAM" id="MobiDB-lite"/>
    </source>
</evidence>
<dbReference type="InterPro" id="IPR013783">
    <property type="entry name" value="Ig-like_fold"/>
</dbReference>
<dbReference type="InterPro" id="IPR036116">
    <property type="entry name" value="FN3_sf"/>
</dbReference>
<feature type="region of interest" description="Disordered" evidence="1">
    <location>
        <begin position="64"/>
        <end position="90"/>
    </location>
</feature>
<dbReference type="Gene3D" id="2.60.40.10">
    <property type="entry name" value="Immunoglobulins"/>
    <property type="match status" value="1"/>
</dbReference>
<accession>A0A1W6KE24</accession>
<gene>
    <name evidence="3" type="ORF">MARSALSMR5_03626</name>
</gene>
<feature type="region of interest" description="Disordered" evidence="1">
    <location>
        <begin position="39"/>
        <end position="58"/>
    </location>
</feature>
<name>A0A1W6KE24_9GAMM</name>
<dbReference type="AlphaFoldDB" id="A0A1W6KE24"/>
<dbReference type="GeneID" id="77257547"/>
<evidence type="ECO:0000259" key="2">
    <source>
        <dbReference type="PROSITE" id="PS50853"/>
    </source>
</evidence>
<dbReference type="InterPro" id="IPR003961">
    <property type="entry name" value="FN3_dom"/>
</dbReference>
<protein>
    <submittedName>
        <fullName evidence="3">Fibronectin type III</fullName>
    </submittedName>
</protein>
<dbReference type="RefSeq" id="WP_085681674.1">
    <property type="nucleotide sequence ID" value="NZ_CP020931.1"/>
</dbReference>